<dbReference type="RefSeq" id="WP_079704258.1">
    <property type="nucleotide sequence ID" value="NZ_FUZO01000001.1"/>
</dbReference>
<keyword evidence="3" id="KW-0326">Glycosidase</keyword>
<dbReference type="PANTHER" id="PTHR42732">
    <property type="entry name" value="BETA-GALACTOSIDASE"/>
    <property type="match status" value="1"/>
</dbReference>
<dbReference type="InterPro" id="IPR006101">
    <property type="entry name" value="Glyco_hydro_2"/>
</dbReference>
<dbReference type="InterPro" id="IPR032311">
    <property type="entry name" value="DUF4982"/>
</dbReference>
<evidence type="ECO:0000313" key="9">
    <source>
        <dbReference type="Proteomes" id="UP000190827"/>
    </source>
</evidence>
<protein>
    <submittedName>
        <fullName evidence="8">Glycosyl hydrolases family 2</fullName>
    </submittedName>
</protein>
<evidence type="ECO:0000259" key="4">
    <source>
        <dbReference type="Pfam" id="PF00703"/>
    </source>
</evidence>
<feature type="domain" description="Glycoside hydrolase family 2" evidence="7">
    <location>
        <begin position="702"/>
        <end position="802"/>
    </location>
</feature>
<reference evidence="8 9" key="1">
    <citation type="submission" date="2017-02" db="EMBL/GenBank/DDBJ databases">
        <authorList>
            <person name="Varghese N."/>
            <person name="Submissions S."/>
        </authorList>
    </citation>
    <scope>NUCLEOTIDE SEQUENCE [LARGE SCALE GENOMIC DNA]</scope>
    <source>
        <strain evidence="8 9">VKM Ac-1787</strain>
    </source>
</reference>
<dbReference type="Proteomes" id="UP000190827">
    <property type="component" value="Unassembled WGS sequence"/>
</dbReference>
<keyword evidence="2 8" id="KW-0378">Hydrolase</keyword>
<dbReference type="PANTHER" id="PTHR42732:SF1">
    <property type="entry name" value="BETA-MANNOSIDASE"/>
    <property type="match status" value="1"/>
</dbReference>
<proteinExistence type="inferred from homology"/>
<dbReference type="Pfam" id="PF00703">
    <property type="entry name" value="Glyco_hydro_2"/>
    <property type="match status" value="1"/>
</dbReference>
<evidence type="ECO:0000313" key="8">
    <source>
        <dbReference type="EMBL" id="SKC36245.1"/>
    </source>
</evidence>
<dbReference type="Gene3D" id="2.60.120.260">
    <property type="entry name" value="Galactose-binding domain-like"/>
    <property type="match status" value="1"/>
</dbReference>
<dbReference type="InterPro" id="IPR036156">
    <property type="entry name" value="Beta-gal/glucu_dom_sf"/>
</dbReference>
<organism evidence="8 9">
    <name type="scientific">Plantibacter cousiniae</name>
    <name type="common">nom. nud.</name>
    <dbReference type="NCBI Taxonomy" id="199709"/>
    <lineage>
        <taxon>Bacteria</taxon>
        <taxon>Bacillati</taxon>
        <taxon>Actinomycetota</taxon>
        <taxon>Actinomycetes</taxon>
        <taxon>Micrococcales</taxon>
        <taxon>Microbacteriaceae</taxon>
        <taxon>Plantibacter</taxon>
    </lineage>
</organism>
<feature type="domain" description="Glycoside hydrolase family 2 catalytic" evidence="5">
    <location>
        <begin position="275"/>
        <end position="441"/>
    </location>
</feature>
<feature type="domain" description="Glycoside hydrolase family 2 immunoglobulin-like beta-sandwich" evidence="4">
    <location>
        <begin position="161"/>
        <end position="265"/>
    </location>
</feature>
<dbReference type="SUPFAM" id="SSF49303">
    <property type="entry name" value="beta-Galactosidase/glucuronidase domain"/>
    <property type="match status" value="1"/>
</dbReference>
<dbReference type="EMBL" id="FUZO01000001">
    <property type="protein sequence ID" value="SKC36245.1"/>
    <property type="molecule type" value="Genomic_DNA"/>
</dbReference>
<dbReference type="InterPro" id="IPR040605">
    <property type="entry name" value="Glyco_hydro2_dom5"/>
</dbReference>
<comment type="similarity">
    <text evidence="1">Belongs to the glycosyl hydrolase 2 family.</text>
</comment>
<dbReference type="InterPro" id="IPR013783">
    <property type="entry name" value="Ig-like_fold"/>
</dbReference>
<evidence type="ECO:0000259" key="5">
    <source>
        <dbReference type="Pfam" id="PF02836"/>
    </source>
</evidence>
<evidence type="ECO:0000256" key="3">
    <source>
        <dbReference type="ARBA" id="ARBA00023295"/>
    </source>
</evidence>
<dbReference type="InterPro" id="IPR006103">
    <property type="entry name" value="Glyco_hydro_2_cat"/>
</dbReference>
<gene>
    <name evidence="8" type="ORF">SAMN06295973_0112</name>
</gene>
<evidence type="ECO:0000259" key="6">
    <source>
        <dbReference type="Pfam" id="PF16355"/>
    </source>
</evidence>
<dbReference type="InterPro" id="IPR008964">
    <property type="entry name" value="Invasin/intimin_cell_adhesion"/>
</dbReference>
<sequence>MIRTPFNRDWTVGHKGSPFDAFSGGSAKTAVTLPHDGLRDLPRSADSPSGSHTGYYPSAHLEYTKTIDVPAEWRDQSIVLDIEGAYRDAVVYVNGDFAAQRPNGYVGFSVALDPFLRFGEANTISVEVRTHEDSRWYAGAGLYRNVWLVTAEPVHIPLDGVRITTPVIEPDLASVITTVEVANETRHTRTVRVETEIRDDADVVLSLQTAPITLLPGTTGRVHLRHYLSEPALWNVDDPRLHTAHTRVREGDTLLDEDESVFGVRSVTVDPVHGLRINGRSVKLRGGCIHHDNGPLGSAAHPRAEERRVQLLKAAGYNAVRSSHNNISRAFLEACDRHGLLVWDEVSDVWTKSKTAFDYSLDFPEWWERDVESMVAKDFNHPSVIMYSTGNEIFETGSAIGSTWGRALAEKVRSLDDSRLITNAINGMVATMDVFAAQMASGDTPMNINALMGSMEDMMNMLGSTALVSDRIEESQSQLDVSGINYAEARYAIDAEHHPNRILVGSETFPRALDRIWPLVEQHPTVIGDFAWTAWDYIGEASIGRPVYAGDTDAPVGTSSPYPWMLAQSGTIDILGNRRPVSFWQETIWGLRDEPYIAVQRPEHHGREVFVGGWSWDDAISSWSWAVPPGSPINVDVYSDADEVELRLNGTIIGRAQVGAQKACIAKFETEYHPGELTAIAIRDGIEIGSSTLRTRSDIIQLALTPDRTELTADGGDLAYLSVELSDETGTIATDVATAVSVEIEGPGILAGFGSAQPDSIEEFAAATRTTYDGRALAIIRPTGPGTITVRAAAAGLPPQYVNLTAR</sequence>
<evidence type="ECO:0000259" key="7">
    <source>
        <dbReference type="Pfam" id="PF18565"/>
    </source>
</evidence>
<comment type="caution">
    <text evidence="8">The sequence shown here is derived from an EMBL/GenBank/DDBJ whole genome shotgun (WGS) entry which is preliminary data.</text>
</comment>
<feature type="domain" description="DUF4982" evidence="6">
    <location>
        <begin position="630"/>
        <end position="688"/>
    </location>
</feature>
<dbReference type="SUPFAM" id="SSF49785">
    <property type="entry name" value="Galactose-binding domain-like"/>
    <property type="match status" value="1"/>
</dbReference>
<dbReference type="InterPro" id="IPR006102">
    <property type="entry name" value="Ig-like_GH2"/>
</dbReference>
<dbReference type="Pfam" id="PF18565">
    <property type="entry name" value="Glyco_hydro2_C5"/>
    <property type="match status" value="1"/>
</dbReference>
<dbReference type="PRINTS" id="PR00132">
    <property type="entry name" value="GLHYDRLASE2"/>
</dbReference>
<dbReference type="Gene3D" id="2.60.40.10">
    <property type="entry name" value="Immunoglobulins"/>
    <property type="match status" value="3"/>
</dbReference>
<dbReference type="Pfam" id="PF16355">
    <property type="entry name" value="DUF4982"/>
    <property type="match status" value="1"/>
</dbReference>
<dbReference type="GO" id="GO:0016787">
    <property type="term" value="F:hydrolase activity"/>
    <property type="evidence" value="ECO:0007669"/>
    <property type="project" value="UniProtKB-KW"/>
</dbReference>
<evidence type="ECO:0000256" key="1">
    <source>
        <dbReference type="ARBA" id="ARBA00007401"/>
    </source>
</evidence>
<evidence type="ECO:0000256" key="2">
    <source>
        <dbReference type="ARBA" id="ARBA00022801"/>
    </source>
</evidence>
<dbReference type="Pfam" id="PF02836">
    <property type="entry name" value="Glyco_hydro_2_C"/>
    <property type="match status" value="1"/>
</dbReference>
<dbReference type="InterPro" id="IPR051913">
    <property type="entry name" value="GH2_Domain-Containing"/>
</dbReference>
<dbReference type="SUPFAM" id="SSF49373">
    <property type="entry name" value="Invasin/intimin cell-adhesion fragments"/>
    <property type="match status" value="1"/>
</dbReference>
<dbReference type="InterPro" id="IPR008979">
    <property type="entry name" value="Galactose-bd-like_sf"/>
</dbReference>
<keyword evidence="9" id="KW-1185">Reference proteome</keyword>
<dbReference type="Gene3D" id="3.20.20.80">
    <property type="entry name" value="Glycosidases"/>
    <property type="match status" value="1"/>
</dbReference>
<name>A0ABY1LFU6_9MICO</name>
<dbReference type="InterPro" id="IPR017853">
    <property type="entry name" value="GH"/>
</dbReference>
<accession>A0ABY1LFU6</accession>
<dbReference type="SUPFAM" id="SSF51445">
    <property type="entry name" value="(Trans)glycosidases"/>
    <property type="match status" value="1"/>
</dbReference>